<protein>
    <submittedName>
        <fullName evidence="1">Type II secretory pathway component PulM</fullName>
    </submittedName>
</protein>
<dbReference type="Proteomes" id="UP001261666">
    <property type="component" value="Unassembled WGS sequence"/>
</dbReference>
<reference evidence="1" key="1">
    <citation type="submission" date="2023-08" db="EMBL/GenBank/DDBJ databases">
        <title>Functional and genomic diversity of the sorghum phyllosphere microbiome.</title>
        <authorList>
            <person name="Shade A."/>
        </authorList>
    </citation>
    <scope>NUCLEOTIDE SEQUENCE</scope>
    <source>
        <strain evidence="1">SORGH_AS_0885</strain>
    </source>
</reference>
<sequence>MGPLEPSTLVMLAVLGLLSGVFGSLLGPTVARWSPRHRALLIGTCALLVVAIIAWVVVEPL</sequence>
<proteinExistence type="predicted"/>
<gene>
    <name evidence="1" type="ORF">QE364_003560</name>
</gene>
<dbReference type="EMBL" id="JAVIZJ010000012">
    <property type="protein sequence ID" value="MDR6211832.1"/>
    <property type="molecule type" value="Genomic_DNA"/>
</dbReference>
<evidence type="ECO:0000313" key="1">
    <source>
        <dbReference type="EMBL" id="MDR6211832.1"/>
    </source>
</evidence>
<comment type="caution">
    <text evidence="1">The sequence shown here is derived from an EMBL/GenBank/DDBJ whole genome shotgun (WGS) entry which is preliminary data.</text>
</comment>
<keyword evidence="2" id="KW-1185">Reference proteome</keyword>
<name>A0ACC6IM61_9ACTN</name>
<accession>A0ACC6IM61</accession>
<organism evidence="1 2">
    <name type="scientific">Nocardioides zeae</name>
    <dbReference type="NCBI Taxonomy" id="1457234"/>
    <lineage>
        <taxon>Bacteria</taxon>
        <taxon>Bacillati</taxon>
        <taxon>Actinomycetota</taxon>
        <taxon>Actinomycetes</taxon>
        <taxon>Propionibacteriales</taxon>
        <taxon>Nocardioidaceae</taxon>
        <taxon>Nocardioides</taxon>
    </lineage>
</organism>
<evidence type="ECO:0000313" key="2">
    <source>
        <dbReference type="Proteomes" id="UP001261666"/>
    </source>
</evidence>